<dbReference type="EMBL" id="CP139779">
    <property type="protein sequence ID" value="WQB71422.1"/>
    <property type="molecule type" value="Genomic_DNA"/>
</dbReference>
<evidence type="ECO:0008006" key="3">
    <source>
        <dbReference type="Google" id="ProtNLM"/>
    </source>
</evidence>
<protein>
    <recommendedName>
        <fullName evidence="3">DUF559 domain-containing protein</fullName>
    </recommendedName>
</protein>
<reference evidence="1 2" key="1">
    <citation type="submission" date="2023-06" db="EMBL/GenBank/DDBJ databases">
        <title>Rock-solubilizing bacteria, Microbacterium invictum, promotes re-establishment of vegetation in rocky wasteland by accelerating rock bio-weathering and reshaping soil bacterial community.</title>
        <authorList>
            <person name="Liu C."/>
        </authorList>
    </citation>
    <scope>NUCLEOTIDE SEQUENCE [LARGE SCALE GENOMIC DNA]</scope>
    <source>
        <strain evidence="1 2">X-18</strain>
    </source>
</reference>
<name>A0ABZ0VHZ3_9MICO</name>
<organism evidence="1 2">
    <name type="scientific">Microbacterium invictum</name>
    <dbReference type="NCBI Taxonomy" id="515415"/>
    <lineage>
        <taxon>Bacteria</taxon>
        <taxon>Bacillati</taxon>
        <taxon>Actinomycetota</taxon>
        <taxon>Actinomycetes</taxon>
        <taxon>Micrococcales</taxon>
        <taxon>Microbacteriaceae</taxon>
        <taxon>Microbacterium</taxon>
    </lineage>
</organism>
<evidence type="ECO:0000313" key="1">
    <source>
        <dbReference type="EMBL" id="WQB71422.1"/>
    </source>
</evidence>
<proteinExistence type="predicted"/>
<sequence>MDAWGLTHELGDAFTCGDALSAGMTRGRLRTKRLEPVFHGVRMMRDDDVATDTDPRSVERHRVLRAVRGFVPLLGRDRFFAGRTAAVLFDAPIQHGDDITVGVRSPARAPRRRGVVGVKVSAHLVSVMEHSGLPVASPASSWAMLGSEMSVRELVLGDWFVRVPRTAHGAPAPELRQATPEQLRRVIAAGQRPGISRLRAAVELVRVGSASPLETEYRLDAAAEGLPEPELDVEIRDPQGRLIGITEVAYRDYRTLVEIEGDHHRTDRRQWIRDIEKYNAYAALGWDVVRLTSPHIRASRRGVAMVRDALVRHGWRPGR</sequence>
<evidence type="ECO:0000313" key="2">
    <source>
        <dbReference type="Proteomes" id="UP001324533"/>
    </source>
</evidence>
<dbReference type="RefSeq" id="WP_322411539.1">
    <property type="nucleotide sequence ID" value="NZ_CP139779.1"/>
</dbReference>
<gene>
    <name evidence="1" type="ORF">T9R20_05520</name>
</gene>
<dbReference type="Proteomes" id="UP001324533">
    <property type="component" value="Chromosome"/>
</dbReference>
<keyword evidence="2" id="KW-1185">Reference proteome</keyword>
<accession>A0ABZ0VHZ3</accession>